<dbReference type="STRING" id="1156935.QWE_00065"/>
<evidence type="ECO:0000256" key="1">
    <source>
        <dbReference type="SAM" id="SignalP"/>
    </source>
</evidence>
<evidence type="ECO:0000313" key="3">
    <source>
        <dbReference type="Proteomes" id="UP000007123"/>
    </source>
</evidence>
<feature type="signal peptide" evidence="1">
    <location>
        <begin position="1"/>
        <end position="22"/>
    </location>
</feature>
<proteinExistence type="predicted"/>
<dbReference type="Proteomes" id="UP000007123">
    <property type="component" value="Unassembled WGS sequence"/>
</dbReference>
<reference evidence="2 3" key="1">
    <citation type="journal article" date="2012" name="J. Bacteriol.">
        <title>Draft Genome Sequence of Agrobacterium albertimagni Strain AOL15.</title>
        <authorList>
            <person name="Trimble W.L."/>
            <person name="Phung le T."/>
            <person name="Meyer F."/>
            <person name="Gilbert J.A."/>
            <person name="Silver S."/>
        </authorList>
    </citation>
    <scope>NUCLEOTIDE SEQUENCE [LARGE SCALE GENOMIC DNA]</scope>
    <source>
        <strain evidence="2 3">AOL15</strain>
    </source>
</reference>
<gene>
    <name evidence="2" type="ORF">QWE_00065</name>
</gene>
<keyword evidence="1" id="KW-0732">Signal</keyword>
<dbReference type="AlphaFoldDB" id="K2QK26"/>
<dbReference type="RefSeq" id="WP_006724005.1">
    <property type="nucleotide sequence ID" value="NZ_ALJF01000001.1"/>
</dbReference>
<evidence type="ECO:0000313" key="2">
    <source>
        <dbReference type="EMBL" id="EKF61551.1"/>
    </source>
</evidence>
<feature type="chain" id="PRO_5003863687" evidence="1">
    <location>
        <begin position="23"/>
        <end position="122"/>
    </location>
</feature>
<accession>K2QK26</accession>
<name>K2QK26_9HYPH</name>
<keyword evidence="3" id="KW-1185">Reference proteome</keyword>
<dbReference type="OrthoDB" id="7605450at2"/>
<organism evidence="2 3">
    <name type="scientific">Agrobacterium albertimagni AOL15</name>
    <dbReference type="NCBI Taxonomy" id="1156935"/>
    <lineage>
        <taxon>Bacteria</taxon>
        <taxon>Pseudomonadati</taxon>
        <taxon>Pseudomonadota</taxon>
        <taxon>Alphaproteobacteria</taxon>
        <taxon>Hyphomicrobiales</taxon>
        <taxon>Rhizobiaceae</taxon>
        <taxon>Rhizobium/Agrobacterium group</taxon>
        <taxon>Agrobacterium</taxon>
    </lineage>
</organism>
<comment type="caution">
    <text evidence="2">The sequence shown here is derived from an EMBL/GenBank/DDBJ whole genome shotgun (WGS) entry which is preliminary data.</text>
</comment>
<protein>
    <submittedName>
        <fullName evidence="2">Uncharacterized protein</fullName>
    </submittedName>
</protein>
<sequence length="122" mass="13148">MKILGLPTAFLFTLVTANFATAGSDEQKSSRLGIGGTGVFCYQLPCPWRGVIDLTVPLADRLRPLWSGQHIPDLIATAADKERIVTAWEALECLEIEGQIITAATRTAPPVLRVDRVLGACT</sequence>
<dbReference type="EMBL" id="ALJF01000001">
    <property type="protein sequence ID" value="EKF61551.1"/>
    <property type="molecule type" value="Genomic_DNA"/>
</dbReference>